<feature type="compositionally biased region" description="Low complexity" evidence="1">
    <location>
        <begin position="638"/>
        <end position="666"/>
    </location>
</feature>
<feature type="region of interest" description="Disordered" evidence="1">
    <location>
        <begin position="556"/>
        <end position="666"/>
    </location>
</feature>
<feature type="compositionally biased region" description="Basic residues" evidence="1">
    <location>
        <begin position="615"/>
        <end position="626"/>
    </location>
</feature>
<evidence type="ECO:0000256" key="1">
    <source>
        <dbReference type="SAM" id="MobiDB-lite"/>
    </source>
</evidence>
<feature type="compositionally biased region" description="Pro residues" evidence="1">
    <location>
        <begin position="272"/>
        <end position="282"/>
    </location>
</feature>
<feature type="compositionally biased region" description="Low complexity" evidence="1">
    <location>
        <begin position="243"/>
        <end position="255"/>
    </location>
</feature>
<feature type="non-terminal residue" evidence="2">
    <location>
        <position position="742"/>
    </location>
</feature>
<evidence type="ECO:0000313" key="2">
    <source>
        <dbReference type="EMBL" id="CAA9314444.1"/>
    </source>
</evidence>
<gene>
    <name evidence="2" type="ORF">AVDCRST_MAG68-1478</name>
</gene>
<feature type="region of interest" description="Disordered" evidence="1">
    <location>
        <begin position="684"/>
        <end position="742"/>
    </location>
</feature>
<dbReference type="EMBL" id="CADCTW010000081">
    <property type="protein sequence ID" value="CAA9314444.1"/>
    <property type="molecule type" value="Genomic_DNA"/>
</dbReference>
<accession>A0A6J4KTF5</accession>
<protein>
    <submittedName>
        <fullName evidence="2">Uncharacterized protein</fullName>
    </submittedName>
</protein>
<feature type="compositionally biased region" description="Low complexity" evidence="1">
    <location>
        <begin position="31"/>
        <end position="62"/>
    </location>
</feature>
<feature type="compositionally biased region" description="Basic residues" evidence="1">
    <location>
        <begin position="1"/>
        <end position="12"/>
    </location>
</feature>
<feature type="compositionally biased region" description="Basic residues" evidence="1">
    <location>
        <begin position="558"/>
        <end position="570"/>
    </location>
</feature>
<feature type="compositionally biased region" description="Low complexity" evidence="1">
    <location>
        <begin position="100"/>
        <end position="115"/>
    </location>
</feature>
<reference evidence="2" key="1">
    <citation type="submission" date="2020-02" db="EMBL/GenBank/DDBJ databases">
        <authorList>
            <person name="Meier V. D."/>
        </authorList>
    </citation>
    <scope>NUCLEOTIDE SEQUENCE</scope>
    <source>
        <strain evidence="2">AVDCRST_MAG68</strain>
    </source>
</reference>
<feature type="region of interest" description="Disordered" evidence="1">
    <location>
        <begin position="1"/>
        <end position="428"/>
    </location>
</feature>
<feature type="compositionally biased region" description="Basic residues" evidence="1">
    <location>
        <begin position="116"/>
        <end position="146"/>
    </location>
</feature>
<feature type="compositionally biased region" description="Basic residues" evidence="1">
    <location>
        <begin position="389"/>
        <end position="410"/>
    </location>
</feature>
<feature type="compositionally biased region" description="Basic and acidic residues" evidence="1">
    <location>
        <begin position="346"/>
        <end position="371"/>
    </location>
</feature>
<feature type="non-terminal residue" evidence="2">
    <location>
        <position position="1"/>
    </location>
</feature>
<feature type="compositionally biased region" description="Basic residues" evidence="1">
    <location>
        <begin position="580"/>
        <end position="590"/>
    </location>
</feature>
<feature type="compositionally biased region" description="Basic residues" evidence="1">
    <location>
        <begin position="222"/>
        <end position="242"/>
    </location>
</feature>
<sequence>ERARPLRTYRGARIRDAARSAAAGPHRVLPRRGAAPARGRGAGDPQPRAGEGARPLARALGRGPRGGDAGPGPHPRLRDPADAGDGAGDGGEDVQRVPAARHFGAGVARVAGGARASRRRAGHPGRLHLRRPAVPRRERLQRRGRRAGAGGVRQLRPDRGLRPPGLHGRVGARQDRGGSLRALLPGDQGARGGAARGAGADPVQRSAAGRARHGGGVPGRPHAPRHRHPARKRLQRQRRSHHPGGALRARGAAHGTHLRQPAAARHRAACPRPAPPGAPSGPGPRGAHAAHRPPHPQHPGGGDRLRQRGRAAARPLGARGAGGVAGRSPLPLPRGRRAGGGARGGGDGRAHPRRLQADLEHAGHHPRERVPGRAGAGGRAPRLLGTGRGRQRQRHRLGAGGRARRGRAGARRQPSAPHGRLRHLGRGGVGADRLHRVRGAGLRAPHARRRGLLQHRRVRHGAQLRRERVAVAAAAGARRGADGARPLRERDRVRGVAAHRGARGGLAGAGHGRPGGRLGLRALLQPPGDSARGLGVQRALRRVPLPLRLVQLDDPLRRSRLPAPHRRRADRRHDGAAHGQRGRASLRLRGLRAPDAALPAGAGQHLSRAGLQRAQHGRAARRHRPHGAGGRGRGEGARPGAGHARAQPPQPGARQRLASPGGAGAHAAARAALAPLVPLADLRGGREQRLRQRRLPLRAGGRAGGRPPPGRARARGPGGALPGRHRRAAQRPRHPHGRRAAL</sequence>
<proteinExistence type="predicted"/>
<organism evidence="2">
    <name type="scientific">uncultured Gemmatimonadota bacterium</name>
    <dbReference type="NCBI Taxonomy" id="203437"/>
    <lineage>
        <taxon>Bacteria</taxon>
        <taxon>Pseudomonadati</taxon>
        <taxon>Gemmatimonadota</taxon>
        <taxon>environmental samples</taxon>
    </lineage>
</organism>
<name>A0A6J4KTF5_9BACT</name>
<feature type="compositionally biased region" description="Basic residues" evidence="1">
    <location>
        <begin position="723"/>
        <end position="742"/>
    </location>
</feature>
<dbReference type="AlphaFoldDB" id="A0A6J4KTF5"/>